<evidence type="ECO:0000313" key="2">
    <source>
        <dbReference type="Proteomes" id="UP001551584"/>
    </source>
</evidence>
<reference evidence="1 2" key="1">
    <citation type="submission" date="2024-06" db="EMBL/GenBank/DDBJ databases">
        <title>The Natural Products Discovery Center: Release of the First 8490 Sequenced Strains for Exploring Actinobacteria Biosynthetic Diversity.</title>
        <authorList>
            <person name="Kalkreuter E."/>
            <person name="Kautsar S.A."/>
            <person name="Yang D."/>
            <person name="Bader C.D."/>
            <person name="Teijaro C.N."/>
            <person name="Fluegel L."/>
            <person name="Davis C.M."/>
            <person name="Simpson J.R."/>
            <person name="Lauterbach L."/>
            <person name="Steele A.D."/>
            <person name="Gui C."/>
            <person name="Meng S."/>
            <person name="Li G."/>
            <person name="Viehrig K."/>
            <person name="Ye F."/>
            <person name="Su P."/>
            <person name="Kiefer A.F."/>
            <person name="Nichols A."/>
            <person name="Cepeda A.J."/>
            <person name="Yan W."/>
            <person name="Fan B."/>
            <person name="Jiang Y."/>
            <person name="Adhikari A."/>
            <person name="Zheng C.-J."/>
            <person name="Schuster L."/>
            <person name="Cowan T.M."/>
            <person name="Smanski M.J."/>
            <person name="Chevrette M.G."/>
            <person name="De Carvalho L.P.S."/>
            <person name="Shen B."/>
        </authorList>
    </citation>
    <scope>NUCLEOTIDE SEQUENCE [LARGE SCALE GENOMIC DNA]</scope>
    <source>
        <strain evidence="1 2">NPDC048117</strain>
    </source>
</reference>
<dbReference type="EMBL" id="JBEZNA010000098">
    <property type="protein sequence ID" value="MEU9581068.1"/>
    <property type="molecule type" value="Genomic_DNA"/>
</dbReference>
<gene>
    <name evidence="1" type="ORF">AB0D95_28005</name>
</gene>
<comment type="caution">
    <text evidence="1">The sequence shown here is derived from an EMBL/GenBank/DDBJ whole genome shotgun (WGS) entry which is preliminary data.</text>
</comment>
<dbReference type="RefSeq" id="WP_359277363.1">
    <property type="nucleotide sequence ID" value="NZ_JBEZNA010000098.1"/>
</dbReference>
<proteinExistence type="predicted"/>
<dbReference type="Proteomes" id="UP001551584">
    <property type="component" value="Unassembled WGS sequence"/>
</dbReference>
<organism evidence="1 2">
    <name type="scientific">Streptomyces chilikensis</name>
    <dbReference type="NCBI Taxonomy" id="1194079"/>
    <lineage>
        <taxon>Bacteria</taxon>
        <taxon>Bacillati</taxon>
        <taxon>Actinomycetota</taxon>
        <taxon>Actinomycetes</taxon>
        <taxon>Kitasatosporales</taxon>
        <taxon>Streptomycetaceae</taxon>
        <taxon>Streptomyces</taxon>
    </lineage>
</organism>
<evidence type="ECO:0000313" key="1">
    <source>
        <dbReference type="EMBL" id="MEU9581068.1"/>
    </source>
</evidence>
<protein>
    <submittedName>
        <fullName evidence="1">Uncharacterized protein</fullName>
    </submittedName>
</protein>
<name>A0ABV3EXW3_9ACTN</name>
<accession>A0ABV3EXW3</accession>
<keyword evidence="2" id="KW-1185">Reference proteome</keyword>
<sequence length="192" mass="21234">MNIEQINDAYARKLERIENSRTYSDHAKRVMAAKAYKEAQAALDALRQSEVDSLTSRRTQLQRRMFGHQGAADPQTVIARRDANDRAARLDDPRAAADMLKTAQLEGDDLMAQAIATRAAQAGWGDVLGAYSSNRPGFTEAAQEYQSLPDPDDIGWKFHHTGQFMAAPPSNLNGAKPHEIDRLAEQELEDAA</sequence>